<evidence type="ECO:0000313" key="1">
    <source>
        <dbReference type="EnsemblPlants" id="Solyc04g049795.1.1"/>
    </source>
</evidence>
<dbReference type="AlphaFoldDB" id="A0A3Q7G3Z9"/>
<dbReference type="Proteomes" id="UP000004994">
    <property type="component" value="Chromosome 4"/>
</dbReference>
<sequence>MDIAYSFQHLSKFMQSPRVPHLKAAYHVLKYLKQDPTMCYSDWAACPESRRSVSGYLVLMGDSHISWKSKKQAI</sequence>
<keyword evidence="2" id="KW-1185">Reference proteome</keyword>
<dbReference type="STRING" id="4081.A0A3Q7G3Z9"/>
<organism evidence="1">
    <name type="scientific">Solanum lycopersicum</name>
    <name type="common">Tomato</name>
    <name type="synonym">Lycopersicon esculentum</name>
    <dbReference type="NCBI Taxonomy" id="4081"/>
    <lineage>
        <taxon>Eukaryota</taxon>
        <taxon>Viridiplantae</taxon>
        <taxon>Streptophyta</taxon>
        <taxon>Embryophyta</taxon>
        <taxon>Tracheophyta</taxon>
        <taxon>Spermatophyta</taxon>
        <taxon>Magnoliopsida</taxon>
        <taxon>eudicotyledons</taxon>
        <taxon>Gunneridae</taxon>
        <taxon>Pentapetalae</taxon>
        <taxon>asterids</taxon>
        <taxon>lamiids</taxon>
        <taxon>Solanales</taxon>
        <taxon>Solanaceae</taxon>
        <taxon>Solanoideae</taxon>
        <taxon>Solaneae</taxon>
        <taxon>Solanum</taxon>
        <taxon>Solanum subgen. Lycopersicon</taxon>
    </lineage>
</organism>
<dbReference type="OMA" id="DSHISWK"/>
<proteinExistence type="predicted"/>
<evidence type="ECO:0000313" key="2">
    <source>
        <dbReference type="Proteomes" id="UP000004994"/>
    </source>
</evidence>
<protein>
    <recommendedName>
        <fullName evidence="3">Reverse transcriptase Ty1/copia-type domain-containing protein</fullName>
    </recommendedName>
</protein>
<accession>A0A3Q7G3Z9</accession>
<reference evidence="1" key="2">
    <citation type="submission" date="2019-01" db="UniProtKB">
        <authorList>
            <consortium name="EnsemblPlants"/>
        </authorList>
    </citation>
    <scope>IDENTIFICATION</scope>
    <source>
        <strain evidence="1">cv. Heinz 1706</strain>
    </source>
</reference>
<reference evidence="1" key="1">
    <citation type="journal article" date="2012" name="Nature">
        <title>The tomato genome sequence provides insights into fleshy fruit evolution.</title>
        <authorList>
            <consortium name="Tomato Genome Consortium"/>
        </authorList>
    </citation>
    <scope>NUCLEOTIDE SEQUENCE [LARGE SCALE GENOMIC DNA]</scope>
    <source>
        <strain evidence="1">cv. Heinz 1706</strain>
    </source>
</reference>
<dbReference type="Gramene" id="Solyc04g049795.1.1">
    <property type="protein sequence ID" value="Solyc04g049795.1.1"/>
    <property type="gene ID" value="Solyc04g049795.1"/>
</dbReference>
<dbReference type="InParanoid" id="A0A3Q7G3Z9"/>
<evidence type="ECO:0008006" key="3">
    <source>
        <dbReference type="Google" id="ProtNLM"/>
    </source>
</evidence>
<dbReference type="PANTHER" id="PTHR11439">
    <property type="entry name" value="GAG-POL-RELATED RETROTRANSPOSON"/>
    <property type="match status" value="1"/>
</dbReference>
<name>A0A3Q7G3Z9_SOLLC</name>
<dbReference type="EnsemblPlants" id="Solyc04g049795.1.1">
    <property type="protein sequence ID" value="Solyc04g049795.1.1"/>
    <property type="gene ID" value="Solyc04g049795.1"/>
</dbReference>
<dbReference type="PANTHER" id="PTHR11439:SF469">
    <property type="entry name" value="REVERSE TRANSCRIPTASE TY1_COPIA-TYPE DOMAIN-CONTAINING PROTEIN"/>
    <property type="match status" value="1"/>
</dbReference>